<dbReference type="InterPro" id="IPR001173">
    <property type="entry name" value="Glyco_trans_2-like"/>
</dbReference>
<reference evidence="2 3" key="1">
    <citation type="submission" date="2021-05" db="EMBL/GenBank/DDBJ databases">
        <authorList>
            <person name="Zhang Z.D."/>
            <person name="Osman G."/>
        </authorList>
    </citation>
    <scope>NUCLEOTIDE SEQUENCE [LARGE SCALE GENOMIC DNA]</scope>
    <source>
        <strain evidence="2 3">KCTC 32217</strain>
    </source>
</reference>
<dbReference type="RefSeq" id="WP_213944829.1">
    <property type="nucleotide sequence ID" value="NZ_JAHCMY010000003.1"/>
</dbReference>
<sequence length="286" mass="33291">MRPLVSVVICFFNEERYLGEAIQSVLNQSYPNLEIILVDDGSTDASRGIVENFMLAHKKKIRLVEHANGENRGLSASRNRGIHFARGEYVAFLDADDVYLPNYVSTQVEKMLNHKVSYICEATLYWEGNDNDQIVYVGAPSEQVYNPQELNQILYPLKTHAAPCMCAVMVKRESILRNDGFEESFTGMYEDQVFLSKLYYNEVGYISSSCNNFYRQRKDSMMSTVADRAKYIDIRRKFLYWFKSYLKEKRNENRIISTLLRKAILSIDYPRLYSAYNKLQVKFKLA</sequence>
<name>A0AAP2CLC2_9BACT</name>
<dbReference type="CDD" id="cd00761">
    <property type="entry name" value="Glyco_tranf_GTA_type"/>
    <property type="match status" value="1"/>
</dbReference>
<evidence type="ECO:0000313" key="3">
    <source>
        <dbReference type="Proteomes" id="UP001319104"/>
    </source>
</evidence>
<protein>
    <submittedName>
        <fullName evidence="2">Glycosyltransferase family 2 protein</fullName>
    </submittedName>
</protein>
<dbReference type="GO" id="GO:0016758">
    <property type="term" value="F:hexosyltransferase activity"/>
    <property type="evidence" value="ECO:0007669"/>
    <property type="project" value="UniProtKB-ARBA"/>
</dbReference>
<evidence type="ECO:0000313" key="2">
    <source>
        <dbReference type="EMBL" id="MBS9523962.1"/>
    </source>
</evidence>
<comment type="caution">
    <text evidence="2">The sequence shown here is derived from an EMBL/GenBank/DDBJ whole genome shotgun (WGS) entry which is preliminary data.</text>
</comment>
<organism evidence="2 3">
    <name type="scientific">Litoribacter ruber</name>
    <dbReference type="NCBI Taxonomy" id="702568"/>
    <lineage>
        <taxon>Bacteria</taxon>
        <taxon>Pseudomonadati</taxon>
        <taxon>Bacteroidota</taxon>
        <taxon>Cytophagia</taxon>
        <taxon>Cytophagales</taxon>
        <taxon>Cyclobacteriaceae</taxon>
        <taxon>Litoribacter</taxon>
    </lineage>
</organism>
<dbReference type="EMBL" id="JAHCMY010000003">
    <property type="protein sequence ID" value="MBS9523962.1"/>
    <property type="molecule type" value="Genomic_DNA"/>
</dbReference>
<dbReference type="InterPro" id="IPR029044">
    <property type="entry name" value="Nucleotide-diphossugar_trans"/>
</dbReference>
<accession>A0AAP2CLC2</accession>
<gene>
    <name evidence="2" type="ORF">KI659_08035</name>
</gene>
<feature type="domain" description="Glycosyltransferase 2-like" evidence="1">
    <location>
        <begin position="6"/>
        <end position="168"/>
    </location>
</feature>
<dbReference type="SUPFAM" id="SSF53448">
    <property type="entry name" value="Nucleotide-diphospho-sugar transferases"/>
    <property type="match status" value="1"/>
</dbReference>
<dbReference type="Pfam" id="PF00535">
    <property type="entry name" value="Glycos_transf_2"/>
    <property type="match status" value="1"/>
</dbReference>
<dbReference type="PANTHER" id="PTHR22916:SF3">
    <property type="entry name" value="UDP-GLCNAC:BETAGAL BETA-1,3-N-ACETYLGLUCOSAMINYLTRANSFERASE-LIKE PROTEIN 1"/>
    <property type="match status" value="1"/>
</dbReference>
<dbReference type="AlphaFoldDB" id="A0AAP2CLC2"/>
<keyword evidence="3" id="KW-1185">Reference proteome</keyword>
<dbReference type="Proteomes" id="UP001319104">
    <property type="component" value="Unassembled WGS sequence"/>
</dbReference>
<dbReference type="Gene3D" id="3.90.550.10">
    <property type="entry name" value="Spore Coat Polysaccharide Biosynthesis Protein SpsA, Chain A"/>
    <property type="match status" value="1"/>
</dbReference>
<dbReference type="PANTHER" id="PTHR22916">
    <property type="entry name" value="GLYCOSYLTRANSFERASE"/>
    <property type="match status" value="1"/>
</dbReference>
<evidence type="ECO:0000259" key="1">
    <source>
        <dbReference type="Pfam" id="PF00535"/>
    </source>
</evidence>
<proteinExistence type="predicted"/>